<sequence length="120" mass="14393">MTRYWLETCPSGFQTSKMFKHLIPQRYPPTSTILVSMTSCLRLEWPPQQNKTIRIDGEINFNSEMSFLITFQLHCGSSFRLKYVIVEALIENTDREVFLFDEWFRDHKTRDNRYSFLVIN</sequence>
<gene>
    <name evidence="1" type="ORF">CLUMA_CG007396</name>
</gene>
<dbReference type="Proteomes" id="UP000183832">
    <property type="component" value="Unassembled WGS sequence"/>
</dbReference>
<dbReference type="AlphaFoldDB" id="A0A1J1I0R9"/>
<proteinExistence type="predicted"/>
<reference evidence="1 2" key="1">
    <citation type="submission" date="2015-04" db="EMBL/GenBank/DDBJ databases">
        <authorList>
            <person name="Syromyatnikov M.Y."/>
            <person name="Popov V.N."/>
        </authorList>
    </citation>
    <scope>NUCLEOTIDE SEQUENCE [LARGE SCALE GENOMIC DNA]</scope>
</reference>
<evidence type="ECO:0000313" key="1">
    <source>
        <dbReference type="EMBL" id="CRK93869.1"/>
    </source>
</evidence>
<organism evidence="1 2">
    <name type="scientific">Clunio marinus</name>
    <dbReference type="NCBI Taxonomy" id="568069"/>
    <lineage>
        <taxon>Eukaryota</taxon>
        <taxon>Metazoa</taxon>
        <taxon>Ecdysozoa</taxon>
        <taxon>Arthropoda</taxon>
        <taxon>Hexapoda</taxon>
        <taxon>Insecta</taxon>
        <taxon>Pterygota</taxon>
        <taxon>Neoptera</taxon>
        <taxon>Endopterygota</taxon>
        <taxon>Diptera</taxon>
        <taxon>Nematocera</taxon>
        <taxon>Chironomoidea</taxon>
        <taxon>Chironomidae</taxon>
        <taxon>Clunio</taxon>
    </lineage>
</organism>
<dbReference type="EMBL" id="CVRI01000038">
    <property type="protein sequence ID" value="CRK93869.1"/>
    <property type="molecule type" value="Genomic_DNA"/>
</dbReference>
<evidence type="ECO:0000313" key="2">
    <source>
        <dbReference type="Proteomes" id="UP000183832"/>
    </source>
</evidence>
<protein>
    <submittedName>
        <fullName evidence="1">CLUMA_CG007396, isoform A</fullName>
    </submittedName>
</protein>
<name>A0A1J1I0R9_9DIPT</name>
<accession>A0A1J1I0R9</accession>
<keyword evidence="2" id="KW-1185">Reference proteome</keyword>